<evidence type="ECO:0000313" key="8">
    <source>
        <dbReference type="Proteomes" id="UP001374893"/>
    </source>
</evidence>
<evidence type="ECO:0000256" key="5">
    <source>
        <dbReference type="SAM" id="SignalP"/>
    </source>
</evidence>
<keyword evidence="5" id="KW-0732">Signal</keyword>
<protein>
    <recommendedName>
        <fullName evidence="6">Cytochrome c domain-containing protein</fullName>
    </recommendedName>
</protein>
<reference evidence="7 8" key="1">
    <citation type="submission" date="2021-06" db="EMBL/GenBank/DDBJ databases">
        <title>Complete genome of Haloferula helveola possessing various polysaccharide degrading enzymes.</title>
        <authorList>
            <person name="Takami H."/>
            <person name="Huang C."/>
            <person name="Hamasaki K."/>
        </authorList>
    </citation>
    <scope>NUCLEOTIDE SEQUENCE [LARGE SCALE GENOMIC DNA]</scope>
    <source>
        <strain evidence="7 8">CN-1</strain>
    </source>
</reference>
<evidence type="ECO:0000256" key="1">
    <source>
        <dbReference type="ARBA" id="ARBA00022617"/>
    </source>
</evidence>
<dbReference type="PANTHER" id="PTHR35889">
    <property type="entry name" value="CYCLOINULO-OLIGOSACCHARIDE FRUCTANOTRANSFERASE-RELATED"/>
    <property type="match status" value="1"/>
</dbReference>
<dbReference type="InterPro" id="IPR011444">
    <property type="entry name" value="DUF1549"/>
</dbReference>
<dbReference type="SUPFAM" id="SSF46626">
    <property type="entry name" value="Cytochrome c"/>
    <property type="match status" value="1"/>
</dbReference>
<gene>
    <name evidence="7" type="ORF">HAHE_01600</name>
</gene>
<evidence type="ECO:0000259" key="6">
    <source>
        <dbReference type="PROSITE" id="PS51007"/>
    </source>
</evidence>
<feature type="signal peptide" evidence="5">
    <location>
        <begin position="1"/>
        <end position="19"/>
    </location>
</feature>
<organism evidence="7 8">
    <name type="scientific">Haloferula helveola</name>
    <dbReference type="NCBI Taxonomy" id="490095"/>
    <lineage>
        <taxon>Bacteria</taxon>
        <taxon>Pseudomonadati</taxon>
        <taxon>Verrucomicrobiota</taxon>
        <taxon>Verrucomicrobiia</taxon>
        <taxon>Verrucomicrobiales</taxon>
        <taxon>Verrucomicrobiaceae</taxon>
        <taxon>Haloferula</taxon>
    </lineage>
</organism>
<keyword evidence="8" id="KW-1185">Reference proteome</keyword>
<dbReference type="PANTHER" id="PTHR35889:SF3">
    <property type="entry name" value="F-BOX DOMAIN-CONTAINING PROTEIN"/>
    <property type="match status" value="1"/>
</dbReference>
<evidence type="ECO:0000256" key="4">
    <source>
        <dbReference type="PROSITE-ProRule" id="PRU00433"/>
    </source>
</evidence>
<dbReference type="InterPro" id="IPR036909">
    <property type="entry name" value="Cyt_c-like_dom_sf"/>
</dbReference>
<dbReference type="Pfam" id="PF07587">
    <property type="entry name" value="PSD1"/>
    <property type="match status" value="1"/>
</dbReference>
<dbReference type="Pfam" id="PF07583">
    <property type="entry name" value="PSCyt2"/>
    <property type="match status" value="1"/>
</dbReference>
<dbReference type="PROSITE" id="PS51007">
    <property type="entry name" value="CYTC"/>
    <property type="match status" value="1"/>
</dbReference>
<sequence length="986" mass="109104">MLLVRKMPIFAVFLAPALAAGEVDFSTQIRPLLSDRCFACHGFDDQKREADLGLHTFEMATAELDGRRAIVPGDPDASELMKRITSHDPEEVMPPAKGNKERLTTEQVELFRQWIDEGANYEPHWAFAFPEQAEPPSAGDGWARNPIDRFIAGRLANEGLKPSPEADPVTLLRRVSFDLTGLPPTPEDTDVFLAAWRKDKDQAWNDLLDRLFASPRYGERWARRWLDTARYSDTNGYEKDRPRSIWPFRDWVIKAINADMPFDRFSIEQLAGDMLPNATVDQKVATGFHRNTMLNEEGGIDPLEYRYHALVDRVGTTGLVWMGLTIECAQCHTHKFDPITHTDYYSMMAFFDQADEPEMAVPDPDTKRRQDEWSQKIAAAEDKLVAGVDEAAFSKWLEGRKAVSAEWTALEPSEMQAEGLRLTHEGGGVVFAQGDFTKRDVYRLKLPLPDGAAPVTALRIEALPDERLPAGGPGVSYYEGRSGDFFLSELKASVGGKPVRFGDGSVDFGKIAIGSGDAKAANVHDGNGSTGWSAATREGEPHEIVLNLADPVAAEGVIEVEMLFERHFVAGLGKFRISVASADSPLEARVFPPVDPLSSPERDLRLAFAKTDPSMKKARAALERLESGFPKFPTSLVMKERPADHQRVTQRHHRGEYLQGKEPVSAAPPSVFPALPEGAPANRLEFAKWLVDPERNPLVARVTVNRAWNALFGRGLVRSAGDFGYQSEPPVHPELLDWLAVEFVKRGWSRKALHRLIVDSATYRQSSAVDSLLLERDPFNELLARGPRFRMDGEMIRDAALATSGLLQNKIGGPSVRPPQPDSVTTAAYGAPKWNASSGPDRYRRSLYTYSKRTAPFAAYLTFDGPTGESCVVQRERSNTPLQALTLLNDEMFTEAAVALAKDAVDVDAAPAETASDLFRRVLSREPAPEELEALVAYHADQVERVRSGDLKPGEILPGGGATPELAAWAMTARVLYNLDEAITRN</sequence>
<name>A0ABM7RCA9_9BACT</name>
<evidence type="ECO:0000256" key="3">
    <source>
        <dbReference type="ARBA" id="ARBA00023004"/>
    </source>
</evidence>
<keyword evidence="1 4" id="KW-0349">Heme</keyword>
<dbReference type="InterPro" id="IPR009056">
    <property type="entry name" value="Cyt_c-like_dom"/>
</dbReference>
<dbReference type="Pfam" id="PF07635">
    <property type="entry name" value="PSCyt1"/>
    <property type="match status" value="1"/>
</dbReference>
<proteinExistence type="predicted"/>
<keyword evidence="3 4" id="KW-0408">Iron</keyword>
<dbReference type="Proteomes" id="UP001374893">
    <property type="component" value="Chromosome"/>
</dbReference>
<dbReference type="InterPro" id="IPR022655">
    <property type="entry name" value="DUF1553"/>
</dbReference>
<accession>A0ABM7RCA9</accession>
<evidence type="ECO:0000256" key="2">
    <source>
        <dbReference type="ARBA" id="ARBA00022723"/>
    </source>
</evidence>
<feature type="domain" description="Cytochrome c" evidence="6">
    <location>
        <begin position="16"/>
        <end position="119"/>
    </location>
</feature>
<dbReference type="EMBL" id="AP024702">
    <property type="protein sequence ID" value="BCX46252.1"/>
    <property type="molecule type" value="Genomic_DNA"/>
</dbReference>
<feature type="chain" id="PRO_5046574889" description="Cytochrome c domain-containing protein" evidence="5">
    <location>
        <begin position="20"/>
        <end position="986"/>
    </location>
</feature>
<evidence type="ECO:0000313" key="7">
    <source>
        <dbReference type="EMBL" id="BCX46252.1"/>
    </source>
</evidence>
<keyword evidence="2 4" id="KW-0479">Metal-binding</keyword>
<dbReference type="InterPro" id="IPR011429">
    <property type="entry name" value="Cyt_c_Planctomycete-type"/>
</dbReference>